<dbReference type="Proteomes" id="UP001497444">
    <property type="component" value="Chromosome 10"/>
</dbReference>
<keyword evidence="2" id="KW-1185">Reference proteome</keyword>
<protein>
    <submittedName>
        <fullName evidence="1">Uncharacterized protein</fullName>
    </submittedName>
</protein>
<name>A0ABP0VTW8_9BRYO</name>
<organism evidence="1 2">
    <name type="scientific">Sphagnum jensenii</name>
    <dbReference type="NCBI Taxonomy" id="128206"/>
    <lineage>
        <taxon>Eukaryota</taxon>
        <taxon>Viridiplantae</taxon>
        <taxon>Streptophyta</taxon>
        <taxon>Embryophyta</taxon>
        <taxon>Bryophyta</taxon>
        <taxon>Sphagnophytina</taxon>
        <taxon>Sphagnopsida</taxon>
        <taxon>Sphagnales</taxon>
        <taxon>Sphagnaceae</taxon>
        <taxon>Sphagnum</taxon>
    </lineage>
</organism>
<gene>
    <name evidence="1" type="ORF">CSSPJE1EN1_LOCUS2335</name>
</gene>
<evidence type="ECO:0000313" key="1">
    <source>
        <dbReference type="EMBL" id="CAK9256857.1"/>
    </source>
</evidence>
<accession>A0ABP0VTW8</accession>
<evidence type="ECO:0000313" key="2">
    <source>
        <dbReference type="Proteomes" id="UP001497444"/>
    </source>
</evidence>
<reference evidence="1" key="1">
    <citation type="submission" date="2024-02" db="EMBL/GenBank/DDBJ databases">
        <authorList>
            <consortium name="ELIXIR-Norway"/>
            <consortium name="Elixir Norway"/>
        </authorList>
    </citation>
    <scope>NUCLEOTIDE SEQUENCE</scope>
</reference>
<proteinExistence type="predicted"/>
<dbReference type="EMBL" id="OZ020105">
    <property type="protein sequence ID" value="CAK9256857.1"/>
    <property type="molecule type" value="Genomic_DNA"/>
</dbReference>
<sequence length="134" mass="15611">MDQEARSQPRDYRHNTISQRTLRRVTPSLAERLRSILRLRDIWVPKSAPTANHFPRLYILGVEDLFQIGDRIIRVEHGGSRSRLICWQIWCDAGESWQFQQESSDEQIFSLIPSDFSPLPLRPVAEGEQSTFFG</sequence>